<comment type="caution">
    <text evidence="2">The sequence shown here is derived from an EMBL/GenBank/DDBJ whole genome shotgun (WGS) entry which is preliminary data.</text>
</comment>
<dbReference type="InterPro" id="IPR044922">
    <property type="entry name" value="DUF2063_N_sf"/>
</dbReference>
<gene>
    <name evidence="2" type="ORF">JFT45_00905</name>
</gene>
<organism evidence="2 3">
    <name type="scientific">Pseudomonas psychrophila</name>
    <dbReference type="NCBI Taxonomy" id="122355"/>
    <lineage>
        <taxon>Bacteria</taxon>
        <taxon>Pseudomonadati</taxon>
        <taxon>Pseudomonadota</taxon>
        <taxon>Gammaproteobacteria</taxon>
        <taxon>Pseudomonadales</taxon>
        <taxon>Pseudomonadaceae</taxon>
        <taxon>Pseudomonas</taxon>
    </lineage>
</organism>
<protein>
    <submittedName>
        <fullName evidence="2">Putative DNA-binding domain-containing protein</fullName>
    </submittedName>
</protein>
<proteinExistence type="predicted"/>
<dbReference type="Pfam" id="PF09836">
    <property type="entry name" value="DUF2063"/>
    <property type="match status" value="1"/>
</dbReference>
<evidence type="ECO:0000313" key="3">
    <source>
        <dbReference type="Proteomes" id="UP000658390"/>
    </source>
</evidence>
<accession>A0A8I1FNP8</accession>
<evidence type="ECO:0000313" key="2">
    <source>
        <dbReference type="EMBL" id="MBJ2255085.1"/>
    </source>
</evidence>
<sequence>MNMQDAFSTALLDPERSYPQGISCHNGDIERRFAVYRNNVHSGLINALATSYPVVWQLVGDVFFQAMARAFIQEFPPKSPVMSTYGVQFADFVEGFAPASSVPYLADVARLELLCVQAFHAADACAVDPHLLIRALNNPDSLGQLCLQLHPGVASLHSTYAIAALWTAHQHQGQIHGLDPYQLQSAVVLRNGLRVEVFAVGCGCAAFVDGLKEGRALELAACQALEADPDFDLGQALALLITHDAITGLHTTAEVSP</sequence>
<dbReference type="EMBL" id="JAEKCZ010000001">
    <property type="protein sequence ID" value="MBJ2255085.1"/>
    <property type="molecule type" value="Genomic_DNA"/>
</dbReference>
<dbReference type="Proteomes" id="UP000658390">
    <property type="component" value="Unassembled WGS sequence"/>
</dbReference>
<keyword evidence="2" id="KW-0238">DNA-binding</keyword>
<dbReference type="GO" id="GO:0003677">
    <property type="term" value="F:DNA binding"/>
    <property type="evidence" value="ECO:0007669"/>
    <property type="project" value="UniProtKB-KW"/>
</dbReference>
<feature type="domain" description="Putative DNA-binding" evidence="1">
    <location>
        <begin position="3"/>
        <end position="93"/>
    </location>
</feature>
<dbReference type="InterPro" id="IPR018640">
    <property type="entry name" value="DUF2063"/>
</dbReference>
<dbReference type="Gene3D" id="1.10.150.690">
    <property type="entry name" value="DUF2063"/>
    <property type="match status" value="1"/>
</dbReference>
<name>A0A8I1FNP8_9PSED</name>
<dbReference type="AlphaFoldDB" id="A0A8I1FNP8"/>
<evidence type="ECO:0000259" key="1">
    <source>
        <dbReference type="Pfam" id="PF09836"/>
    </source>
</evidence>
<reference evidence="2" key="1">
    <citation type="submission" date="2020-12" db="EMBL/GenBank/DDBJ databases">
        <title>Antibiotic resistance and phylogeny of Pseudomonas spp. isolated over three decades from chicken meat in the Norwegian food chain.</title>
        <authorList>
            <person name="Moen B."/>
        </authorList>
    </citation>
    <scope>NUCLEOTIDE SEQUENCE</scope>
    <source>
        <strain evidence="2">MF6762</strain>
    </source>
</reference>
<dbReference type="RefSeq" id="WP_198820875.1">
    <property type="nucleotide sequence ID" value="NZ_JAEKCZ010000001.1"/>
</dbReference>